<name>A0ABD0QPI9_CIRMR</name>
<dbReference type="PANTHER" id="PTHR18881:SF2">
    <property type="entry name" value="POLYAMINE-MODULATED FACTOR 1-BINDING PROTEIN 1"/>
    <property type="match status" value="1"/>
</dbReference>
<sequence length="55" mass="6163">ALLSQMDAVNQKYSAAVCEADVLRQCLGDARSDSSRLHRESELVVTNVNQWVKEQ</sequence>
<proteinExistence type="predicted"/>
<evidence type="ECO:0000313" key="1">
    <source>
        <dbReference type="EMBL" id="KAL0187820.1"/>
    </source>
</evidence>
<accession>A0ABD0QPI9</accession>
<comment type="caution">
    <text evidence="1">The sequence shown here is derived from an EMBL/GenBank/DDBJ whole genome shotgun (WGS) entry which is preliminary data.</text>
</comment>
<organism evidence="1 2">
    <name type="scientific">Cirrhinus mrigala</name>
    <name type="common">Mrigala</name>
    <dbReference type="NCBI Taxonomy" id="683832"/>
    <lineage>
        <taxon>Eukaryota</taxon>
        <taxon>Metazoa</taxon>
        <taxon>Chordata</taxon>
        <taxon>Craniata</taxon>
        <taxon>Vertebrata</taxon>
        <taxon>Euteleostomi</taxon>
        <taxon>Actinopterygii</taxon>
        <taxon>Neopterygii</taxon>
        <taxon>Teleostei</taxon>
        <taxon>Ostariophysi</taxon>
        <taxon>Cypriniformes</taxon>
        <taxon>Cyprinidae</taxon>
        <taxon>Labeoninae</taxon>
        <taxon>Labeonini</taxon>
        <taxon>Cirrhinus</taxon>
    </lineage>
</organism>
<dbReference type="Proteomes" id="UP001529510">
    <property type="component" value="Unassembled WGS sequence"/>
</dbReference>
<feature type="non-terminal residue" evidence="1">
    <location>
        <position position="1"/>
    </location>
</feature>
<dbReference type="AlphaFoldDB" id="A0ABD0QPI9"/>
<feature type="non-terminal residue" evidence="1">
    <location>
        <position position="55"/>
    </location>
</feature>
<keyword evidence="2" id="KW-1185">Reference proteome</keyword>
<protein>
    <submittedName>
        <fullName evidence="1">Uncharacterized protein</fullName>
    </submittedName>
</protein>
<dbReference type="EMBL" id="JAMKFB020000007">
    <property type="protein sequence ID" value="KAL0187820.1"/>
    <property type="molecule type" value="Genomic_DNA"/>
</dbReference>
<dbReference type="InterPro" id="IPR037391">
    <property type="entry name" value="PMF1-bd"/>
</dbReference>
<dbReference type="PANTHER" id="PTHR18881">
    <property type="entry name" value="POLYAMINE-MODULATED FACTOR 1-BINDING PROTEIN 1-RELATED"/>
    <property type="match status" value="1"/>
</dbReference>
<evidence type="ECO:0000313" key="2">
    <source>
        <dbReference type="Proteomes" id="UP001529510"/>
    </source>
</evidence>
<gene>
    <name evidence="1" type="ORF">M9458_014919</name>
</gene>
<reference evidence="1 2" key="1">
    <citation type="submission" date="2024-05" db="EMBL/GenBank/DDBJ databases">
        <title>Genome sequencing and assembly of Indian major carp, Cirrhinus mrigala (Hamilton, 1822).</title>
        <authorList>
            <person name="Mohindra V."/>
            <person name="Chowdhury L.M."/>
            <person name="Lal K."/>
            <person name="Jena J.K."/>
        </authorList>
    </citation>
    <scope>NUCLEOTIDE SEQUENCE [LARGE SCALE GENOMIC DNA]</scope>
    <source>
        <strain evidence="1">CM1030</strain>
        <tissue evidence="1">Blood</tissue>
    </source>
</reference>